<dbReference type="GO" id="GO:0005525">
    <property type="term" value="F:GTP binding"/>
    <property type="evidence" value="ECO:0007669"/>
    <property type="project" value="InterPro"/>
</dbReference>
<dbReference type="Gene3D" id="3.40.50.300">
    <property type="entry name" value="P-loop containing nucleotide triphosphate hydrolases"/>
    <property type="match status" value="1"/>
</dbReference>
<keyword evidence="3" id="KW-1185">Reference proteome</keyword>
<dbReference type="RefSeq" id="WP_042529813.1">
    <property type="nucleotide sequence ID" value="NZ_CAXOIH010000003.1"/>
</dbReference>
<reference evidence="2 3" key="1">
    <citation type="submission" date="2014-11" db="EMBL/GenBank/DDBJ databases">
        <authorList>
            <person name="Urmite Genomes Urmite Genomes"/>
        </authorList>
    </citation>
    <scope>NUCLEOTIDE SEQUENCE [LARGE SCALE GENOMIC DNA]</scope>
    <source>
        <strain evidence="2 3">Oc5</strain>
    </source>
</reference>
<dbReference type="InterPro" id="IPR004435">
    <property type="entry name" value="MobB_dom"/>
</dbReference>
<gene>
    <name evidence="2" type="primary">mobB</name>
    <name evidence="2" type="ORF">BN997_00793</name>
</gene>
<dbReference type="EMBL" id="CDGG01000001">
    <property type="protein sequence ID" value="CEI80980.1"/>
    <property type="molecule type" value="Genomic_DNA"/>
</dbReference>
<dbReference type="NCBIfam" id="TIGR00176">
    <property type="entry name" value="mobB"/>
    <property type="match status" value="1"/>
</dbReference>
<sequence length="165" mass="18558">MDIIQVVGYKNSGKTSLACKLIEHAAKKGFRTASLKHHGHGGVPEGISDTDSEKHKQAGSLISGVEGDGVFQLSKENWTLDEMIQIYEWMQINLLIIEGFKAYSFPKVVLISDEKDLELLDKVENVKAIIARVALEKNAYPFPVFQQHDYNGICKWLEEQLKKKA</sequence>
<evidence type="ECO:0000313" key="2">
    <source>
        <dbReference type="EMBL" id="CEI80980.1"/>
    </source>
</evidence>
<evidence type="ECO:0000259" key="1">
    <source>
        <dbReference type="Pfam" id="PF03205"/>
    </source>
</evidence>
<dbReference type="AlphaFoldDB" id="A0A0A1M6R1"/>
<dbReference type="InterPro" id="IPR052539">
    <property type="entry name" value="MGD_biosynthesis_adapter"/>
</dbReference>
<evidence type="ECO:0000313" key="3">
    <source>
        <dbReference type="Proteomes" id="UP000040453"/>
    </source>
</evidence>
<accession>A0A0A1M6R1</accession>
<organism evidence="2 3">
    <name type="scientific">Oceanobacillus oncorhynchi</name>
    <dbReference type="NCBI Taxonomy" id="545501"/>
    <lineage>
        <taxon>Bacteria</taxon>
        <taxon>Bacillati</taxon>
        <taxon>Bacillota</taxon>
        <taxon>Bacilli</taxon>
        <taxon>Bacillales</taxon>
        <taxon>Bacillaceae</taxon>
        <taxon>Oceanobacillus</taxon>
    </lineage>
</organism>
<dbReference type="SUPFAM" id="SSF52540">
    <property type="entry name" value="P-loop containing nucleoside triphosphate hydrolases"/>
    <property type="match status" value="1"/>
</dbReference>
<name>A0A0A1M6R1_9BACI</name>
<dbReference type="STRING" id="545501.BN997_00793"/>
<dbReference type="InterPro" id="IPR027417">
    <property type="entry name" value="P-loop_NTPase"/>
</dbReference>
<protein>
    <submittedName>
        <fullName evidence="2">Molybdopterin-guanine dinucleotide biosynthesis adapter protein</fullName>
    </submittedName>
</protein>
<dbReference type="PANTHER" id="PTHR40072">
    <property type="entry name" value="MOLYBDOPTERIN-GUANINE DINUCLEOTIDE BIOSYNTHESIS ADAPTER PROTEIN-RELATED"/>
    <property type="match status" value="1"/>
</dbReference>
<dbReference type="Proteomes" id="UP000040453">
    <property type="component" value="Unassembled WGS sequence"/>
</dbReference>
<proteinExistence type="predicted"/>
<dbReference type="OrthoDB" id="9786803at2"/>
<feature type="domain" description="Molybdopterin-guanine dinucleotide biosynthesis protein B (MobB)" evidence="1">
    <location>
        <begin position="3"/>
        <end position="131"/>
    </location>
</feature>
<dbReference type="Pfam" id="PF03205">
    <property type="entry name" value="MobB"/>
    <property type="match status" value="1"/>
</dbReference>
<dbReference type="GO" id="GO:0006777">
    <property type="term" value="P:Mo-molybdopterin cofactor biosynthetic process"/>
    <property type="evidence" value="ECO:0007669"/>
    <property type="project" value="InterPro"/>
</dbReference>
<dbReference type="PANTHER" id="PTHR40072:SF1">
    <property type="entry name" value="MOLYBDOPTERIN-GUANINE DINUCLEOTIDE BIOSYNTHESIS ADAPTER PROTEIN"/>
    <property type="match status" value="1"/>
</dbReference>